<comment type="caution">
    <text evidence="1">The sequence shown here is derived from an EMBL/GenBank/DDBJ whole genome shotgun (WGS) entry which is preliminary data.</text>
</comment>
<gene>
    <name evidence="1" type="ORF">QM524_03740</name>
</gene>
<accession>A0ABT6Y427</accession>
<name>A0ABT6Y427_9BACT</name>
<proteinExistence type="predicted"/>
<reference evidence="1 2" key="1">
    <citation type="submission" date="2023-05" db="EMBL/GenBank/DDBJ databases">
        <title>Novel species of genus Flectobacillus isolated from stream in China.</title>
        <authorList>
            <person name="Lu H."/>
        </authorList>
    </citation>
    <scope>NUCLEOTIDE SEQUENCE [LARGE SCALE GENOMIC DNA]</scope>
    <source>
        <strain evidence="1 2">KCTC 42575</strain>
    </source>
</reference>
<dbReference type="Proteomes" id="UP001236507">
    <property type="component" value="Unassembled WGS sequence"/>
</dbReference>
<dbReference type="EMBL" id="JASHIF010000002">
    <property type="protein sequence ID" value="MDI9858318.1"/>
    <property type="molecule type" value="Genomic_DNA"/>
</dbReference>
<dbReference type="RefSeq" id="WP_283343556.1">
    <property type="nucleotide sequence ID" value="NZ_JASHIF010000002.1"/>
</dbReference>
<keyword evidence="2" id="KW-1185">Reference proteome</keyword>
<protein>
    <submittedName>
        <fullName evidence="1">Uncharacterized protein</fullName>
    </submittedName>
</protein>
<organism evidence="1 2">
    <name type="scientific">Flectobacillus roseus</name>
    <dbReference type="NCBI Taxonomy" id="502259"/>
    <lineage>
        <taxon>Bacteria</taxon>
        <taxon>Pseudomonadati</taxon>
        <taxon>Bacteroidota</taxon>
        <taxon>Cytophagia</taxon>
        <taxon>Cytophagales</taxon>
        <taxon>Flectobacillaceae</taxon>
        <taxon>Flectobacillus</taxon>
    </lineage>
</organism>
<evidence type="ECO:0000313" key="2">
    <source>
        <dbReference type="Proteomes" id="UP001236507"/>
    </source>
</evidence>
<sequence>MKNPFTKPQVLLLLFFTFHFAMICVKSFREYSAMKAIEPWVHPLRNVSEYYTEMTVLQADYSFFSPNISPDFFVSIIVKDLTGNNKDASFKFSNTEVEKRFHTCVLALNNLPPDLQDIMVKSWAARTLDLHPDAAQITVKIERNKIPAMAKFAQGKRNKPEKMLEVVFQTAEPAISLSQP</sequence>
<evidence type="ECO:0000313" key="1">
    <source>
        <dbReference type="EMBL" id="MDI9858318.1"/>
    </source>
</evidence>